<dbReference type="OMA" id="DFACTAP"/>
<organism evidence="3 4">
    <name type="scientific">Hyaloperonospora arabidopsidis (strain Emoy2)</name>
    <name type="common">Downy mildew agent</name>
    <name type="synonym">Peronospora arabidopsidis</name>
    <dbReference type="NCBI Taxonomy" id="559515"/>
    <lineage>
        <taxon>Eukaryota</taxon>
        <taxon>Sar</taxon>
        <taxon>Stramenopiles</taxon>
        <taxon>Oomycota</taxon>
        <taxon>Peronosporomycetes</taxon>
        <taxon>Peronosporales</taxon>
        <taxon>Peronosporaceae</taxon>
        <taxon>Hyaloperonospora</taxon>
    </lineage>
</organism>
<dbReference type="Pfam" id="PF00787">
    <property type="entry name" value="PX"/>
    <property type="match status" value="1"/>
</dbReference>
<dbReference type="SUPFAM" id="SSF64268">
    <property type="entry name" value="PX domain"/>
    <property type="match status" value="1"/>
</dbReference>
<dbReference type="AlphaFoldDB" id="M4BJR6"/>
<feature type="region of interest" description="Disordered" evidence="1">
    <location>
        <begin position="202"/>
        <end position="232"/>
    </location>
</feature>
<reference evidence="3" key="2">
    <citation type="submission" date="2015-06" db="UniProtKB">
        <authorList>
            <consortium name="EnsemblProtists"/>
        </authorList>
    </citation>
    <scope>IDENTIFICATION</scope>
    <source>
        <strain evidence="3">Emoy2</strain>
    </source>
</reference>
<dbReference type="InterPro" id="IPR001683">
    <property type="entry name" value="PX_dom"/>
</dbReference>
<dbReference type="VEuPathDB" id="FungiDB:HpaG806646"/>
<dbReference type="eggNOG" id="ENOG502RY98">
    <property type="taxonomic scope" value="Eukaryota"/>
</dbReference>
<reference evidence="4" key="1">
    <citation type="journal article" date="2010" name="Science">
        <title>Signatures of adaptation to obligate biotrophy in the Hyaloperonospora arabidopsidis genome.</title>
        <authorList>
            <person name="Baxter L."/>
            <person name="Tripathy S."/>
            <person name="Ishaque N."/>
            <person name="Boot N."/>
            <person name="Cabral A."/>
            <person name="Kemen E."/>
            <person name="Thines M."/>
            <person name="Ah-Fong A."/>
            <person name="Anderson R."/>
            <person name="Badejoko W."/>
            <person name="Bittner-Eddy P."/>
            <person name="Boore J.L."/>
            <person name="Chibucos M.C."/>
            <person name="Coates M."/>
            <person name="Dehal P."/>
            <person name="Delehaunty K."/>
            <person name="Dong S."/>
            <person name="Downton P."/>
            <person name="Dumas B."/>
            <person name="Fabro G."/>
            <person name="Fronick C."/>
            <person name="Fuerstenberg S.I."/>
            <person name="Fulton L."/>
            <person name="Gaulin E."/>
            <person name="Govers F."/>
            <person name="Hughes L."/>
            <person name="Humphray S."/>
            <person name="Jiang R.H."/>
            <person name="Judelson H."/>
            <person name="Kamoun S."/>
            <person name="Kyung K."/>
            <person name="Meijer H."/>
            <person name="Minx P."/>
            <person name="Morris P."/>
            <person name="Nelson J."/>
            <person name="Phuntumart V."/>
            <person name="Qutob D."/>
            <person name="Rehmany A."/>
            <person name="Rougon-Cardoso A."/>
            <person name="Ryden P."/>
            <person name="Torto-Alalibo T."/>
            <person name="Studholme D."/>
            <person name="Wang Y."/>
            <person name="Win J."/>
            <person name="Wood J."/>
            <person name="Clifton S.W."/>
            <person name="Rogers J."/>
            <person name="Van den Ackerveken G."/>
            <person name="Jones J.D."/>
            <person name="McDowell J.M."/>
            <person name="Beynon J."/>
            <person name="Tyler B.M."/>
        </authorList>
    </citation>
    <scope>NUCLEOTIDE SEQUENCE [LARGE SCALE GENOMIC DNA]</scope>
    <source>
        <strain evidence="4">Emoy2</strain>
    </source>
</reference>
<feature type="region of interest" description="Disordered" evidence="1">
    <location>
        <begin position="287"/>
        <end position="348"/>
    </location>
</feature>
<feature type="compositionally biased region" description="Low complexity" evidence="1">
    <location>
        <begin position="313"/>
        <end position="325"/>
    </location>
</feature>
<dbReference type="CDD" id="cd06093">
    <property type="entry name" value="PX_domain"/>
    <property type="match status" value="1"/>
</dbReference>
<dbReference type="InParanoid" id="M4BJR6"/>
<feature type="compositionally biased region" description="Basic and acidic residues" evidence="1">
    <location>
        <begin position="218"/>
        <end position="232"/>
    </location>
</feature>
<feature type="compositionally biased region" description="Acidic residues" evidence="1">
    <location>
        <begin position="299"/>
        <end position="312"/>
    </location>
</feature>
<evidence type="ECO:0000259" key="2">
    <source>
        <dbReference type="PROSITE" id="PS50195"/>
    </source>
</evidence>
<dbReference type="EnsemblProtists" id="HpaT806646">
    <property type="protein sequence ID" value="HpaP806646"/>
    <property type="gene ID" value="HpaG806646"/>
</dbReference>
<dbReference type="GO" id="GO:0035091">
    <property type="term" value="F:phosphatidylinositol binding"/>
    <property type="evidence" value="ECO:0007669"/>
    <property type="project" value="InterPro"/>
</dbReference>
<name>M4BJR6_HYAAE</name>
<dbReference type="PROSITE" id="PS50195">
    <property type="entry name" value="PX"/>
    <property type="match status" value="1"/>
</dbReference>
<dbReference type="EMBL" id="JH598330">
    <property type="status" value="NOT_ANNOTATED_CDS"/>
    <property type="molecule type" value="Genomic_DNA"/>
</dbReference>
<feature type="domain" description="PX" evidence="2">
    <location>
        <begin position="19"/>
        <end position="149"/>
    </location>
</feature>
<accession>M4BJR6</accession>
<protein>
    <recommendedName>
        <fullName evidence="2">PX domain-containing protein</fullName>
    </recommendedName>
</protein>
<evidence type="ECO:0000313" key="3">
    <source>
        <dbReference type="EnsemblProtists" id="HpaP806646"/>
    </source>
</evidence>
<evidence type="ECO:0000313" key="4">
    <source>
        <dbReference type="Proteomes" id="UP000011713"/>
    </source>
</evidence>
<sequence>MKPTLRYAYSRNGDYGRVDEKCLVRVQIPTVDSGAHGKVRYHVRITNVRSGQMWEVARRFSAFLQLRNDLIAFFAATDKKCPGCRNYEKVLQLFEFPRKHVFTSVTPAVINYRKKALCSFTALLASHTFTTTPKCPTCSSFPFTSVRDWLTMDTVAQRTGTAAAAQNNVVSEAIRDTMNVKDFTKYHPVTTSMSVDQEGRFVGKKGQKNTSPSASWMDQKERRRDSFGSSRHCEKQLASRGKLIEAHVRYNGSNSSSKCTRSPPSPLSVDGFLMPAPAAIVDTHVKVDSNNGIGGDGDVGNEDEEEEDEEFESFVVPSSASLSASGNGGKMDHSARAPLTSDGDVRAGNETVRKTHFKFTRNSMWADDDRSSLHPRGSSMIEIDGLGGEEEEEEGLNMDFLDFACTAPIPAEDSSCTL</sequence>
<evidence type="ECO:0000256" key="1">
    <source>
        <dbReference type="SAM" id="MobiDB-lite"/>
    </source>
</evidence>
<dbReference type="HOGENOM" id="CLU_057965_1_0_1"/>
<dbReference type="InterPro" id="IPR036871">
    <property type="entry name" value="PX_dom_sf"/>
</dbReference>
<dbReference type="Gene3D" id="3.30.1520.10">
    <property type="entry name" value="Phox-like domain"/>
    <property type="match status" value="1"/>
</dbReference>
<keyword evidence="4" id="KW-1185">Reference proteome</keyword>
<proteinExistence type="predicted"/>
<dbReference type="Proteomes" id="UP000011713">
    <property type="component" value="Unassembled WGS sequence"/>
</dbReference>